<dbReference type="Ensembl" id="ENSJHYT00000011601.1">
    <property type="protein sequence ID" value="ENSJHYP00000009582.1"/>
    <property type="gene ID" value="ENSJHYG00000007548.1"/>
</dbReference>
<dbReference type="SUPFAM" id="SSF81321">
    <property type="entry name" value="Family A G protein-coupled receptor-like"/>
    <property type="match status" value="1"/>
</dbReference>
<evidence type="ECO:0000256" key="3">
    <source>
        <dbReference type="ARBA" id="ARBA00022989"/>
    </source>
</evidence>
<dbReference type="Pfam" id="PF00001">
    <property type="entry name" value="7tm_1"/>
    <property type="match status" value="1"/>
</dbReference>
<dbReference type="PANTHER" id="PTHR24240">
    <property type="entry name" value="OPSIN"/>
    <property type="match status" value="1"/>
</dbReference>
<feature type="transmembrane region" description="Helical" evidence="8">
    <location>
        <begin position="56"/>
        <end position="82"/>
    </location>
</feature>
<reference evidence="10" key="2">
    <citation type="submission" date="2025-09" db="UniProtKB">
        <authorList>
            <consortium name="Ensembl"/>
        </authorList>
    </citation>
    <scope>IDENTIFICATION</scope>
</reference>
<organism evidence="10 11">
    <name type="scientific">Junco hyemalis</name>
    <name type="common">Dark-eyed junco</name>
    <dbReference type="NCBI Taxonomy" id="40217"/>
    <lineage>
        <taxon>Eukaryota</taxon>
        <taxon>Metazoa</taxon>
        <taxon>Chordata</taxon>
        <taxon>Craniata</taxon>
        <taxon>Vertebrata</taxon>
        <taxon>Euteleostomi</taxon>
        <taxon>Archelosauria</taxon>
        <taxon>Archosauria</taxon>
        <taxon>Dinosauria</taxon>
        <taxon>Saurischia</taxon>
        <taxon>Theropoda</taxon>
        <taxon>Coelurosauria</taxon>
        <taxon>Aves</taxon>
        <taxon>Neognathae</taxon>
        <taxon>Neoaves</taxon>
        <taxon>Telluraves</taxon>
        <taxon>Australaves</taxon>
        <taxon>Passeriformes</taxon>
        <taxon>Passerellidae</taxon>
        <taxon>Junco</taxon>
    </lineage>
</organism>
<feature type="transmembrane region" description="Helical" evidence="8">
    <location>
        <begin position="135"/>
        <end position="155"/>
    </location>
</feature>
<evidence type="ECO:0000256" key="1">
    <source>
        <dbReference type="ARBA" id="ARBA00004141"/>
    </source>
</evidence>
<dbReference type="Gene3D" id="1.20.1070.10">
    <property type="entry name" value="Rhodopsin 7-helix transmembrane proteins"/>
    <property type="match status" value="1"/>
</dbReference>
<feature type="domain" description="G-protein coupled receptors family 1 profile" evidence="9">
    <location>
        <begin position="36"/>
        <end position="291"/>
    </location>
</feature>
<sequence>MGNASNTSVFTSTLSEREDLIFGTLYLVFGIMSLSGNSLLLLVAHQKRSLLKPAELFIVNLAISDLSMTVTLFPLATSSFFAHRWLFDQAVCTLYAFCGVLFGLSSLASLTVLSTVCCLKVCYPAYGSRFSHGHAMGLLLAVWAYALAFATAPLARWGSYGPEPYGTACCVTWEPSSREATLYILALLICCYLLPCLLILASYALILWTVWASRRALRRHSAAGGSRCPHLPLLPLQLSITVFLGFLAAWTPYAVLALWALLGDASQVPALAFVLSAVFAKSSTLYNPLVCLLLKPTFHRFLSRDRAPLLCTLLCCGCRGTALQPGPARGCRSCSDVPECFSACPRCCTAPRLPGSPAQRGALAVLAGGAAGQPGLRSAVQVMVLLTRRWSGMGTASVAGEALPSAMAKDLL</sequence>
<feature type="transmembrane region" description="Helical" evidence="8">
    <location>
        <begin position="233"/>
        <end position="262"/>
    </location>
</feature>
<dbReference type="PRINTS" id="PR00237">
    <property type="entry name" value="GPCRRHODOPSN"/>
</dbReference>
<proteinExistence type="predicted"/>
<feature type="transmembrane region" description="Helical" evidence="8">
    <location>
        <begin position="268"/>
        <end position="294"/>
    </location>
</feature>
<keyword evidence="6" id="KW-0675">Receptor</keyword>
<dbReference type="InterPro" id="IPR017452">
    <property type="entry name" value="GPCR_Rhodpsn_7TM"/>
</dbReference>
<comment type="subcellular location">
    <subcellularLocation>
        <location evidence="1">Membrane</location>
        <topology evidence="1">Multi-pass membrane protein</topology>
    </subcellularLocation>
</comment>
<keyword evidence="7" id="KW-0807">Transducer</keyword>
<feature type="transmembrane region" description="Helical" evidence="8">
    <location>
        <begin position="20"/>
        <end position="44"/>
    </location>
</feature>
<protein>
    <recommendedName>
        <fullName evidence="9">G-protein coupled receptors family 1 profile domain-containing protein</fullName>
    </recommendedName>
</protein>
<keyword evidence="5 8" id="KW-0472">Membrane</keyword>
<reference evidence="10" key="1">
    <citation type="submission" date="2025-08" db="UniProtKB">
        <authorList>
            <consortium name="Ensembl"/>
        </authorList>
    </citation>
    <scope>IDENTIFICATION</scope>
</reference>
<dbReference type="InterPro" id="IPR000276">
    <property type="entry name" value="GPCR_Rhodpsn"/>
</dbReference>
<dbReference type="AlphaFoldDB" id="A0A8C5IV81"/>
<evidence type="ECO:0000256" key="8">
    <source>
        <dbReference type="SAM" id="Phobius"/>
    </source>
</evidence>
<dbReference type="OMA" id="ECLYRDT"/>
<evidence type="ECO:0000256" key="7">
    <source>
        <dbReference type="ARBA" id="ARBA00023224"/>
    </source>
</evidence>
<feature type="transmembrane region" description="Helical" evidence="8">
    <location>
        <begin position="182"/>
        <end position="212"/>
    </location>
</feature>
<dbReference type="GO" id="GO:0016020">
    <property type="term" value="C:membrane"/>
    <property type="evidence" value="ECO:0007669"/>
    <property type="project" value="UniProtKB-SubCell"/>
</dbReference>
<evidence type="ECO:0000256" key="5">
    <source>
        <dbReference type="ARBA" id="ARBA00023136"/>
    </source>
</evidence>
<evidence type="ECO:0000256" key="2">
    <source>
        <dbReference type="ARBA" id="ARBA00022692"/>
    </source>
</evidence>
<keyword evidence="2 8" id="KW-0812">Transmembrane</keyword>
<dbReference type="Proteomes" id="UP000694408">
    <property type="component" value="Unplaced"/>
</dbReference>
<name>A0A8C5IV81_JUNHY</name>
<dbReference type="GO" id="GO:0004930">
    <property type="term" value="F:G protein-coupled receptor activity"/>
    <property type="evidence" value="ECO:0007669"/>
    <property type="project" value="UniProtKB-KW"/>
</dbReference>
<dbReference type="InterPro" id="IPR050125">
    <property type="entry name" value="GPCR_opsins"/>
</dbReference>
<evidence type="ECO:0000256" key="6">
    <source>
        <dbReference type="ARBA" id="ARBA00023170"/>
    </source>
</evidence>
<feature type="transmembrane region" description="Helical" evidence="8">
    <location>
        <begin position="94"/>
        <end position="123"/>
    </location>
</feature>
<keyword evidence="4" id="KW-0297">G-protein coupled receptor</keyword>
<dbReference type="PROSITE" id="PS50262">
    <property type="entry name" value="G_PROTEIN_RECEP_F1_2"/>
    <property type="match status" value="1"/>
</dbReference>
<evidence type="ECO:0000259" key="9">
    <source>
        <dbReference type="PROSITE" id="PS50262"/>
    </source>
</evidence>
<evidence type="ECO:0000313" key="10">
    <source>
        <dbReference type="Ensembl" id="ENSJHYP00000009582.1"/>
    </source>
</evidence>
<evidence type="ECO:0000313" key="11">
    <source>
        <dbReference type="Proteomes" id="UP000694408"/>
    </source>
</evidence>
<keyword evidence="11" id="KW-1185">Reference proteome</keyword>
<accession>A0A8C5IV81</accession>
<keyword evidence="3 8" id="KW-1133">Transmembrane helix</keyword>
<dbReference type="FunFam" id="1.20.1070.10:FF:000219">
    <property type="entry name" value="Opsin 5-like 2"/>
    <property type="match status" value="1"/>
</dbReference>
<evidence type="ECO:0000256" key="4">
    <source>
        <dbReference type="ARBA" id="ARBA00023040"/>
    </source>
</evidence>